<dbReference type="HOGENOM" id="CLU_083385_0_0_1"/>
<keyword evidence="3" id="KW-1185">Reference proteome</keyword>
<dbReference type="OrthoDB" id="3355886at2759"/>
<protein>
    <submittedName>
        <fullName evidence="2">Uncharacterized protein</fullName>
    </submittedName>
</protein>
<feature type="compositionally biased region" description="Low complexity" evidence="1">
    <location>
        <begin position="40"/>
        <end position="59"/>
    </location>
</feature>
<sequence>MSKVFRCSMSVLPRVLPRVRQIQAQAPSRSFHSPFVKLNSSSSPLTSPHPPSSTVSPSTAYEKQHDNSPEPRLSVSGTRTYVVSEPDPANSPYEVPSGAYSSSTPYVGFSQTTAPNPGGTHSSTSSSIPHPSTTSAVPKNEAGIRESAAVRNAKAPGEMGRSE</sequence>
<feature type="compositionally biased region" description="Polar residues" evidence="1">
    <location>
        <begin position="99"/>
        <end position="115"/>
    </location>
</feature>
<name>A0A0C9SNT3_PAXIN</name>
<evidence type="ECO:0000313" key="2">
    <source>
        <dbReference type="EMBL" id="KIJ08409.1"/>
    </source>
</evidence>
<dbReference type="EMBL" id="KN819627">
    <property type="protein sequence ID" value="KIJ08409.1"/>
    <property type="molecule type" value="Genomic_DNA"/>
</dbReference>
<proteinExistence type="predicted"/>
<feature type="region of interest" description="Disordered" evidence="1">
    <location>
        <begin position="23"/>
        <end position="163"/>
    </location>
</feature>
<accession>A0A0C9SNT3</accession>
<evidence type="ECO:0000256" key="1">
    <source>
        <dbReference type="SAM" id="MobiDB-lite"/>
    </source>
</evidence>
<feature type="compositionally biased region" description="Low complexity" evidence="1">
    <location>
        <begin position="120"/>
        <end position="135"/>
    </location>
</feature>
<reference evidence="3" key="2">
    <citation type="submission" date="2015-01" db="EMBL/GenBank/DDBJ databases">
        <title>Evolutionary Origins and Diversification of the Mycorrhizal Mutualists.</title>
        <authorList>
            <consortium name="DOE Joint Genome Institute"/>
            <consortium name="Mycorrhizal Genomics Consortium"/>
            <person name="Kohler A."/>
            <person name="Kuo A."/>
            <person name="Nagy L.G."/>
            <person name="Floudas D."/>
            <person name="Copeland A."/>
            <person name="Barry K.W."/>
            <person name="Cichocki N."/>
            <person name="Veneault-Fourrey C."/>
            <person name="LaButti K."/>
            <person name="Lindquist E.A."/>
            <person name="Lipzen A."/>
            <person name="Lundell T."/>
            <person name="Morin E."/>
            <person name="Murat C."/>
            <person name="Riley R."/>
            <person name="Ohm R."/>
            <person name="Sun H."/>
            <person name="Tunlid A."/>
            <person name="Henrissat B."/>
            <person name="Grigoriev I.V."/>
            <person name="Hibbett D.S."/>
            <person name="Martin F."/>
        </authorList>
    </citation>
    <scope>NUCLEOTIDE SEQUENCE [LARGE SCALE GENOMIC DNA]</scope>
    <source>
        <strain evidence="3">ATCC 200175</strain>
    </source>
</reference>
<organism evidence="2 3">
    <name type="scientific">Paxillus involutus ATCC 200175</name>
    <dbReference type="NCBI Taxonomy" id="664439"/>
    <lineage>
        <taxon>Eukaryota</taxon>
        <taxon>Fungi</taxon>
        <taxon>Dikarya</taxon>
        <taxon>Basidiomycota</taxon>
        <taxon>Agaricomycotina</taxon>
        <taxon>Agaricomycetes</taxon>
        <taxon>Agaricomycetidae</taxon>
        <taxon>Boletales</taxon>
        <taxon>Paxilineae</taxon>
        <taxon>Paxillaceae</taxon>
        <taxon>Paxillus</taxon>
    </lineage>
</organism>
<evidence type="ECO:0000313" key="3">
    <source>
        <dbReference type="Proteomes" id="UP000053647"/>
    </source>
</evidence>
<dbReference type="AlphaFoldDB" id="A0A0C9SNT3"/>
<dbReference type="Proteomes" id="UP000053647">
    <property type="component" value="Unassembled WGS sequence"/>
</dbReference>
<gene>
    <name evidence="2" type="ORF">PAXINDRAFT_172921</name>
</gene>
<reference evidence="2 3" key="1">
    <citation type="submission" date="2014-06" db="EMBL/GenBank/DDBJ databases">
        <authorList>
            <consortium name="DOE Joint Genome Institute"/>
            <person name="Kuo A."/>
            <person name="Kohler A."/>
            <person name="Nagy L.G."/>
            <person name="Floudas D."/>
            <person name="Copeland A."/>
            <person name="Barry K.W."/>
            <person name="Cichocki N."/>
            <person name="Veneault-Fourrey C."/>
            <person name="LaButti K."/>
            <person name="Lindquist E.A."/>
            <person name="Lipzen A."/>
            <person name="Lundell T."/>
            <person name="Morin E."/>
            <person name="Murat C."/>
            <person name="Sun H."/>
            <person name="Tunlid A."/>
            <person name="Henrissat B."/>
            <person name="Grigoriev I.V."/>
            <person name="Hibbett D.S."/>
            <person name="Martin F."/>
            <person name="Nordberg H.P."/>
            <person name="Cantor M.N."/>
            <person name="Hua S.X."/>
        </authorList>
    </citation>
    <scope>NUCLEOTIDE SEQUENCE [LARGE SCALE GENOMIC DNA]</scope>
    <source>
        <strain evidence="2 3">ATCC 200175</strain>
    </source>
</reference>